<comment type="similarity">
    <text evidence="5">Belongs to the bacterial secretin family.</text>
</comment>
<dbReference type="EMBL" id="MEUJ01000002">
    <property type="protein sequence ID" value="OGC40876.1"/>
    <property type="molecule type" value="Genomic_DNA"/>
</dbReference>
<reference evidence="9 10" key="1">
    <citation type="journal article" date="2016" name="Nat. Commun.">
        <title>Thousands of microbial genomes shed light on interconnected biogeochemical processes in an aquifer system.</title>
        <authorList>
            <person name="Anantharaman K."/>
            <person name="Brown C.T."/>
            <person name="Hug L.A."/>
            <person name="Sharon I."/>
            <person name="Castelle C.J."/>
            <person name="Probst A.J."/>
            <person name="Thomas B.C."/>
            <person name="Singh A."/>
            <person name="Wilkins M.J."/>
            <person name="Karaoz U."/>
            <person name="Brodie E.L."/>
            <person name="Williams K.H."/>
            <person name="Hubbard S.S."/>
            <person name="Banfield J.F."/>
        </authorList>
    </citation>
    <scope>NUCLEOTIDE SEQUENCE [LARGE SCALE GENOMIC DNA]</scope>
</reference>
<dbReference type="Pfam" id="PF00263">
    <property type="entry name" value="Secretin"/>
    <property type="match status" value="1"/>
</dbReference>
<dbReference type="InterPro" id="IPR049371">
    <property type="entry name" value="GspD-like_N0"/>
</dbReference>
<dbReference type="AlphaFoldDB" id="A0A1F4U7E3"/>
<protein>
    <recommendedName>
        <fullName evidence="11">Secretin/TonB short N-terminal domain-containing protein</fullName>
    </recommendedName>
</protein>
<dbReference type="Proteomes" id="UP000179242">
    <property type="component" value="Unassembled WGS sequence"/>
</dbReference>
<dbReference type="GO" id="GO:0016020">
    <property type="term" value="C:membrane"/>
    <property type="evidence" value="ECO:0007669"/>
    <property type="project" value="UniProtKB-SubCell"/>
</dbReference>
<gene>
    <name evidence="9" type="ORF">A2438_01110</name>
</gene>
<sequence length="415" mass="45468">MLKKIAAAVFILFLFLPASFSADPGKRMTFRLKDADIRTVLQMFGKQMGVNIVAGETIKGKITMSFSGVLPQEGLESVLRISGYNWYREGDTIIVTTNKTVKTFTLQFANAEEVQDSIKPLLGSDDSISINKSYNQIIVKAGSDRMGSIIKAIQDVDVAQTQVVVEANIVEVKRSDDGTIGVDLKGISGNNRNNMVQTLNFAGRPASGTSSLYAQVISNNFEAYLSAVLEQDNYSVLASPRITTINHKEASILIGEKIGYQTYLTTTTGTSTSINFLETGTKLNLTPHVSDSGYIRMVIQPKVSEGTVDQTTGIPNENTTETKNEVLVKDGQTIVIGGLIKKKELQIESGIPILMNIPFIGMAFKRNTISNENRELIIFIKPHIVTPEYLNTMDNQIKSIIKGKEEAGRKSTIIN</sequence>
<dbReference type="GO" id="GO:0009306">
    <property type="term" value="P:protein secretion"/>
    <property type="evidence" value="ECO:0007669"/>
    <property type="project" value="InterPro"/>
</dbReference>
<dbReference type="GO" id="GO:0015627">
    <property type="term" value="C:type II protein secretion system complex"/>
    <property type="evidence" value="ECO:0007669"/>
    <property type="project" value="TreeGrafter"/>
</dbReference>
<dbReference type="InterPro" id="IPR004846">
    <property type="entry name" value="T2SS/T3SS_dom"/>
</dbReference>
<evidence type="ECO:0000259" key="7">
    <source>
        <dbReference type="Pfam" id="PF00263"/>
    </source>
</evidence>
<evidence type="ECO:0000256" key="6">
    <source>
        <dbReference type="SAM" id="SignalP"/>
    </source>
</evidence>
<comment type="caution">
    <text evidence="9">The sequence shown here is derived from an EMBL/GenBank/DDBJ whole genome shotgun (WGS) entry which is preliminary data.</text>
</comment>
<dbReference type="InterPro" id="IPR050810">
    <property type="entry name" value="Bact_Secretion_Sys_Channel"/>
</dbReference>
<evidence type="ECO:0000313" key="9">
    <source>
        <dbReference type="EMBL" id="OGC40876.1"/>
    </source>
</evidence>
<feature type="domain" description="GspD-like N0" evidence="8">
    <location>
        <begin position="32"/>
        <end position="90"/>
    </location>
</feature>
<proteinExistence type="inferred from homology"/>
<evidence type="ECO:0000256" key="2">
    <source>
        <dbReference type="ARBA" id="ARBA00022692"/>
    </source>
</evidence>
<keyword evidence="3 6" id="KW-0732">Signal</keyword>
<evidence type="ECO:0000259" key="8">
    <source>
        <dbReference type="Pfam" id="PF21305"/>
    </source>
</evidence>
<dbReference type="InterPro" id="IPR038591">
    <property type="entry name" value="NolW-like_sf"/>
</dbReference>
<dbReference type="Pfam" id="PF21305">
    <property type="entry name" value="type_II_gspD_N0"/>
    <property type="match status" value="1"/>
</dbReference>
<evidence type="ECO:0008006" key="11">
    <source>
        <dbReference type="Google" id="ProtNLM"/>
    </source>
</evidence>
<name>A0A1F4U7E3_UNCSA</name>
<evidence type="ECO:0000256" key="4">
    <source>
        <dbReference type="ARBA" id="ARBA00023136"/>
    </source>
</evidence>
<dbReference type="PANTHER" id="PTHR30332">
    <property type="entry name" value="PROBABLE GENERAL SECRETION PATHWAY PROTEIN D"/>
    <property type="match status" value="1"/>
</dbReference>
<dbReference type="Gene3D" id="3.30.1370.130">
    <property type="match status" value="1"/>
</dbReference>
<evidence type="ECO:0000256" key="3">
    <source>
        <dbReference type="ARBA" id="ARBA00022729"/>
    </source>
</evidence>
<dbReference type="PANTHER" id="PTHR30332:SF24">
    <property type="entry name" value="SECRETIN GSPD-RELATED"/>
    <property type="match status" value="1"/>
</dbReference>
<feature type="domain" description="Type II/III secretion system secretin-like" evidence="7">
    <location>
        <begin position="230"/>
        <end position="385"/>
    </location>
</feature>
<accession>A0A1F4U7E3</accession>
<evidence type="ECO:0000313" key="10">
    <source>
        <dbReference type="Proteomes" id="UP000179242"/>
    </source>
</evidence>
<feature type="chain" id="PRO_5009514788" description="Secretin/TonB short N-terminal domain-containing protein" evidence="6">
    <location>
        <begin position="23"/>
        <end position="415"/>
    </location>
</feature>
<comment type="subcellular location">
    <subcellularLocation>
        <location evidence="1">Membrane</location>
    </subcellularLocation>
</comment>
<keyword evidence="4" id="KW-0472">Membrane</keyword>
<organism evidence="9 10">
    <name type="scientific">candidate division WOR-1 bacterium RIFOXYC2_FULL_46_14</name>
    <dbReference type="NCBI Taxonomy" id="1802587"/>
    <lineage>
        <taxon>Bacteria</taxon>
        <taxon>Bacillati</taxon>
        <taxon>Saganbacteria</taxon>
    </lineage>
</organism>
<keyword evidence="2" id="KW-0812">Transmembrane</keyword>
<evidence type="ECO:0000256" key="1">
    <source>
        <dbReference type="ARBA" id="ARBA00004370"/>
    </source>
</evidence>
<feature type="signal peptide" evidence="6">
    <location>
        <begin position="1"/>
        <end position="22"/>
    </location>
</feature>
<dbReference type="PRINTS" id="PR00811">
    <property type="entry name" value="BCTERIALGSPD"/>
</dbReference>
<dbReference type="InterPro" id="IPR001775">
    <property type="entry name" value="GspD/PilQ"/>
</dbReference>
<dbReference type="Gene3D" id="3.30.1370.120">
    <property type="match status" value="1"/>
</dbReference>
<evidence type="ECO:0000256" key="5">
    <source>
        <dbReference type="RuleBase" id="RU004003"/>
    </source>
</evidence>